<reference evidence="1" key="1">
    <citation type="journal article" date="2014" name="Int. J. Syst. Evol. Microbiol.">
        <title>Complete genome sequence of Corynebacterium casei LMG S-19264T (=DSM 44701T), isolated from a smear-ripened cheese.</title>
        <authorList>
            <consortium name="US DOE Joint Genome Institute (JGI-PGF)"/>
            <person name="Walter F."/>
            <person name="Albersmeier A."/>
            <person name="Kalinowski J."/>
            <person name="Ruckert C."/>
        </authorList>
    </citation>
    <scope>NUCLEOTIDE SEQUENCE</scope>
    <source>
        <strain evidence="1">CGMCC 4.5737</strain>
    </source>
</reference>
<name>A0A8J3FT42_9PSEU</name>
<evidence type="ECO:0000313" key="1">
    <source>
        <dbReference type="EMBL" id="GGM42459.1"/>
    </source>
</evidence>
<evidence type="ECO:0000313" key="2">
    <source>
        <dbReference type="Proteomes" id="UP000637578"/>
    </source>
</evidence>
<proteinExistence type="predicted"/>
<dbReference type="AlphaFoldDB" id="A0A8J3FT42"/>
<reference evidence="1" key="2">
    <citation type="submission" date="2020-09" db="EMBL/GenBank/DDBJ databases">
        <authorList>
            <person name="Sun Q."/>
            <person name="Zhou Y."/>
        </authorList>
    </citation>
    <scope>NUCLEOTIDE SEQUENCE</scope>
    <source>
        <strain evidence="1">CGMCC 4.5737</strain>
    </source>
</reference>
<accession>A0A8J3FT42</accession>
<comment type="caution">
    <text evidence="1">The sequence shown here is derived from an EMBL/GenBank/DDBJ whole genome shotgun (WGS) entry which is preliminary data.</text>
</comment>
<protein>
    <submittedName>
        <fullName evidence="1">Uncharacterized protein</fullName>
    </submittedName>
</protein>
<dbReference type="Proteomes" id="UP000637578">
    <property type="component" value="Unassembled WGS sequence"/>
</dbReference>
<sequence length="122" mass="14149">MLHPHRVSYYRVVRVRRVLVAVEDVDDYGFYLGWNRKREPVSHTAEPYAAALLEDHLAARSWPHRPKSGERWRVVVERIRDGDLEWLCEAAVSVQVINERIATHLNHVHGRACRCGRTEAAS</sequence>
<keyword evidence="2" id="KW-1185">Reference proteome</keyword>
<gene>
    <name evidence="1" type="ORF">GCM10012275_11820</name>
</gene>
<organism evidence="1 2">
    <name type="scientific">Longimycelium tulufanense</name>
    <dbReference type="NCBI Taxonomy" id="907463"/>
    <lineage>
        <taxon>Bacteria</taxon>
        <taxon>Bacillati</taxon>
        <taxon>Actinomycetota</taxon>
        <taxon>Actinomycetes</taxon>
        <taxon>Pseudonocardiales</taxon>
        <taxon>Pseudonocardiaceae</taxon>
        <taxon>Longimycelium</taxon>
    </lineage>
</organism>
<dbReference type="EMBL" id="BMMK01000003">
    <property type="protein sequence ID" value="GGM42459.1"/>
    <property type="molecule type" value="Genomic_DNA"/>
</dbReference>